<dbReference type="AlphaFoldDB" id="C3X992"/>
<sequence length="110" mass="12737">MMETNESSKEQAILDQYKMGEMEAKSVKAWAHVYETDEIMGSYLEKQGYPFSVHLEAKERKILDQYKMGEQETNSVKAWTKVYETDEFMDAYLEKSGYPRGTPDTEKSAA</sequence>
<name>C3X992_OXAFO</name>
<dbReference type="HOGENOM" id="CLU_2168437_0_0_4"/>
<dbReference type="EMBL" id="GG658170">
    <property type="protein sequence ID" value="EEO29768.1"/>
    <property type="molecule type" value="Genomic_DNA"/>
</dbReference>
<organism evidence="1 2">
    <name type="scientific">Oxalobacter formigenes OXCC13</name>
    <dbReference type="NCBI Taxonomy" id="556269"/>
    <lineage>
        <taxon>Bacteria</taxon>
        <taxon>Pseudomonadati</taxon>
        <taxon>Pseudomonadota</taxon>
        <taxon>Betaproteobacteria</taxon>
        <taxon>Burkholderiales</taxon>
        <taxon>Oxalobacteraceae</taxon>
        <taxon>Oxalobacter</taxon>
    </lineage>
</organism>
<dbReference type="Proteomes" id="UP000005089">
    <property type="component" value="Unassembled WGS sequence"/>
</dbReference>
<reference evidence="1 2" key="1">
    <citation type="submission" date="2009-02" db="EMBL/GenBank/DDBJ databases">
        <title>The Genome Sequence of Oxalobacter formigenes OXCC13.</title>
        <authorList>
            <consortium name="The Broad Institute Genome Sequencing Platform"/>
            <person name="Ward D."/>
            <person name="Young S.K."/>
            <person name="Kodira C.D."/>
            <person name="Zeng Q."/>
            <person name="Koehrsen M."/>
            <person name="Alvarado L."/>
            <person name="Berlin A."/>
            <person name="Borenstein D."/>
            <person name="Chen Z."/>
            <person name="Engels R."/>
            <person name="Freedman E."/>
            <person name="Gellesch M."/>
            <person name="Goldberg J."/>
            <person name="Griggs A."/>
            <person name="Gujja S."/>
            <person name="Heiman D."/>
            <person name="Hepburn T."/>
            <person name="Howarth C."/>
            <person name="Jen D."/>
            <person name="Larson L."/>
            <person name="Lewis B."/>
            <person name="Mehta T."/>
            <person name="Park D."/>
            <person name="Pearson M."/>
            <person name="Roberts A."/>
            <person name="Saif S."/>
            <person name="Shea T."/>
            <person name="Shenoy N."/>
            <person name="Sisk P."/>
            <person name="Stolte C."/>
            <person name="Sykes S."/>
            <person name="Walk T."/>
            <person name="White J."/>
            <person name="Yandava C."/>
            <person name="Allison M.J."/>
            <person name="Lander E."/>
            <person name="Nusbaum C."/>
            <person name="Galagan J."/>
            <person name="Birren B."/>
        </authorList>
    </citation>
    <scope>NUCLEOTIDE SEQUENCE [LARGE SCALE GENOMIC DNA]</scope>
    <source>
        <strain evidence="1 2">OXCC13</strain>
    </source>
</reference>
<protein>
    <submittedName>
        <fullName evidence="1">Uncharacterized protein</fullName>
    </submittedName>
</protein>
<accession>C3X992</accession>
<evidence type="ECO:0000313" key="1">
    <source>
        <dbReference type="EMBL" id="EEO29768.1"/>
    </source>
</evidence>
<dbReference type="GeneID" id="77135291"/>
<dbReference type="RefSeq" id="WP_005880502.1">
    <property type="nucleotide sequence ID" value="NZ_CP019430.1"/>
</dbReference>
<evidence type="ECO:0000313" key="2">
    <source>
        <dbReference type="Proteomes" id="UP000005089"/>
    </source>
</evidence>
<gene>
    <name evidence="1" type="ORF">OFBG_00796</name>
</gene>
<keyword evidence="2" id="KW-1185">Reference proteome</keyword>
<proteinExistence type="predicted"/>